<dbReference type="Gene3D" id="3.40.50.300">
    <property type="entry name" value="P-loop containing nucleotide triphosphate hydrolases"/>
    <property type="match status" value="1"/>
</dbReference>
<feature type="transmembrane region" description="Helical" evidence="11">
    <location>
        <begin position="459"/>
        <end position="479"/>
    </location>
</feature>
<evidence type="ECO:0000313" key="15">
    <source>
        <dbReference type="Proteomes" id="UP000306985"/>
    </source>
</evidence>
<evidence type="ECO:0000256" key="6">
    <source>
        <dbReference type="ARBA" id="ARBA00022840"/>
    </source>
</evidence>
<dbReference type="FunFam" id="3.40.50.300:FF:000299">
    <property type="entry name" value="ABC transporter ATP-binding protein/permease"/>
    <property type="match status" value="1"/>
</dbReference>
<dbReference type="RefSeq" id="WP_137447563.1">
    <property type="nucleotide sequence ID" value="NZ_SZZH01000001.1"/>
</dbReference>
<evidence type="ECO:0000256" key="2">
    <source>
        <dbReference type="ARBA" id="ARBA00022448"/>
    </source>
</evidence>
<comment type="subcellular location">
    <subcellularLocation>
        <location evidence="1">Cell membrane</location>
        <topology evidence="1">Multi-pass membrane protein</topology>
    </subcellularLocation>
</comment>
<dbReference type="Gene3D" id="1.20.1560.10">
    <property type="entry name" value="ABC transporter type 1, transmembrane domain"/>
    <property type="match status" value="1"/>
</dbReference>
<dbReference type="OrthoDB" id="9787557at2"/>
<evidence type="ECO:0000259" key="12">
    <source>
        <dbReference type="PROSITE" id="PS50893"/>
    </source>
</evidence>
<evidence type="ECO:0000259" key="13">
    <source>
        <dbReference type="PROSITE" id="PS50929"/>
    </source>
</evidence>
<evidence type="ECO:0000313" key="14">
    <source>
        <dbReference type="EMBL" id="TKV60260.1"/>
    </source>
</evidence>
<proteinExistence type="inferred from homology"/>
<dbReference type="Pfam" id="PF00664">
    <property type="entry name" value="ABC_membrane"/>
    <property type="match status" value="1"/>
</dbReference>
<evidence type="ECO:0000256" key="1">
    <source>
        <dbReference type="ARBA" id="ARBA00004651"/>
    </source>
</evidence>
<dbReference type="InterPro" id="IPR036640">
    <property type="entry name" value="ABC1_TM_sf"/>
</dbReference>
<comment type="similarity">
    <text evidence="9">Belongs to the ABC transporter superfamily. Lipid exporter (TC 3.A.1.106) family.</text>
</comment>
<dbReference type="InterPro" id="IPR027417">
    <property type="entry name" value="P-loop_NTPase"/>
</dbReference>
<keyword evidence="7 11" id="KW-1133">Transmembrane helix</keyword>
<dbReference type="InterPro" id="IPR003593">
    <property type="entry name" value="AAA+_ATPase"/>
</dbReference>
<dbReference type="AlphaFoldDB" id="A0A4U6QIQ0"/>
<feature type="domain" description="ABC transporter" evidence="12">
    <location>
        <begin position="637"/>
        <end position="869"/>
    </location>
</feature>
<comment type="caution">
    <text evidence="14">The sequence shown here is derived from an EMBL/GenBank/DDBJ whole genome shotgun (WGS) entry which is preliminary data.</text>
</comment>
<dbReference type="SUPFAM" id="SSF90123">
    <property type="entry name" value="ABC transporter transmembrane region"/>
    <property type="match status" value="1"/>
</dbReference>
<keyword evidence="6 14" id="KW-0067">ATP-binding</keyword>
<feature type="transmembrane region" description="Helical" evidence="11">
    <location>
        <begin position="321"/>
        <end position="346"/>
    </location>
</feature>
<evidence type="ECO:0000256" key="3">
    <source>
        <dbReference type="ARBA" id="ARBA00022475"/>
    </source>
</evidence>
<keyword evidence="5" id="KW-0547">Nucleotide-binding</keyword>
<keyword evidence="2" id="KW-0813">Transport</keyword>
<evidence type="ECO:0000256" key="10">
    <source>
        <dbReference type="SAM" id="MobiDB-lite"/>
    </source>
</evidence>
<keyword evidence="4 11" id="KW-0812">Transmembrane</keyword>
<dbReference type="GO" id="GO:0005524">
    <property type="term" value="F:ATP binding"/>
    <property type="evidence" value="ECO:0007669"/>
    <property type="project" value="UniProtKB-KW"/>
</dbReference>
<dbReference type="InterPro" id="IPR017871">
    <property type="entry name" value="ABC_transporter-like_CS"/>
</dbReference>
<dbReference type="GO" id="GO:0005886">
    <property type="term" value="C:plasma membrane"/>
    <property type="evidence" value="ECO:0007669"/>
    <property type="project" value="UniProtKB-SubCell"/>
</dbReference>
<evidence type="ECO:0000256" key="4">
    <source>
        <dbReference type="ARBA" id="ARBA00022692"/>
    </source>
</evidence>
<dbReference type="PANTHER" id="PTHR24221:SF654">
    <property type="entry name" value="ATP-BINDING CASSETTE SUB-FAMILY B MEMBER 6"/>
    <property type="match status" value="1"/>
</dbReference>
<dbReference type="PROSITE" id="PS50893">
    <property type="entry name" value="ABC_TRANSPORTER_2"/>
    <property type="match status" value="1"/>
</dbReference>
<evidence type="ECO:0000256" key="5">
    <source>
        <dbReference type="ARBA" id="ARBA00022741"/>
    </source>
</evidence>
<dbReference type="SMART" id="SM00382">
    <property type="entry name" value="AAA"/>
    <property type="match status" value="1"/>
</dbReference>
<keyword evidence="15" id="KW-1185">Reference proteome</keyword>
<dbReference type="GO" id="GO:0034040">
    <property type="term" value="F:ATPase-coupled lipid transmembrane transporter activity"/>
    <property type="evidence" value="ECO:0007669"/>
    <property type="project" value="TreeGrafter"/>
</dbReference>
<sequence>MTAGPVTTRELSTATELTGGAGWEVVDGTVLVGLPLTDGHRPVDRPAFATLQCGDVIVAASRSPLLVRPVGSATLLPLPSARATAQDPAVARWLTTLALAAGRSGWDPAASGRAGEELPATIQTLVETVTVHHDDLARSRAHRATGRAVSPLVDGAALHELGAAVGSLQTGRAAALDVTGELLELLGLSSGPPGPGGPTAVEPAVESHPGRPGSAADPWDAVRRRAAADGHLLRTVELGRGVRTDLVAPVLTRLDGRPVAVVPRGWGADVVDPAEGTRRRLNQNLVDRLESTGLSAVPQLPRRAGLRELARLAGRGAAPDGWLVVGAAAVAAALSMLVPLAGGAIFSSIVPGQQYQRLAALVGALMAVIAATAALALLQGRVTARIRTRIDAVAGDAIWARLLRLPASFFHRHGTGDLLARASTVDTLRRVVTDAVVSSLVAGAVVVVSLVLVTLHSPTAGLFTLGGVLLQAALFWWVLRRWQPLMQAEVEHQQVLAESTLQAMRGMARIRAFAAEDRFMRLLSARFAALTRTTFRAARYEAGVATALAAWPTLGTVAVTAGVVLAGAGATTAGDYVVITTALAQVLAGTAALLGAASQLVGVRPALRQLEPILATEPEVGHAAGSTAAPVHVRGRIDLVGVDFRYRDDGPEILHDVSLTVEPGEFVAVVGPSGSGKSTLLRLVLGFERPTSGVVAFDGVPLDRMDPRAVRRRLGTVLQNSSLFPGSLADNIRGPRALSMEQVWNAAEAAGVADDIRRMPMGMQTVVVEGAATLSGGQRQRIVIARALAGAPRILLLDEATSALDNVAQAQVAASLDRLHVTRLVVAHRLSTVRHADRIVVLDGGRVVQQGGYAELLAEPGMFRDLADRQLIDGD</sequence>
<evidence type="ECO:0000256" key="8">
    <source>
        <dbReference type="ARBA" id="ARBA00023136"/>
    </source>
</evidence>
<feature type="transmembrane region" description="Helical" evidence="11">
    <location>
        <begin position="358"/>
        <end position="378"/>
    </location>
</feature>
<protein>
    <submittedName>
        <fullName evidence="14">ATP-binding cassette domain-containing protein</fullName>
    </submittedName>
</protein>
<feature type="region of interest" description="Disordered" evidence="10">
    <location>
        <begin position="189"/>
        <end position="217"/>
    </location>
</feature>
<dbReference type="PANTHER" id="PTHR24221">
    <property type="entry name" value="ATP-BINDING CASSETTE SUB-FAMILY B"/>
    <property type="match status" value="1"/>
</dbReference>
<evidence type="ECO:0000256" key="9">
    <source>
        <dbReference type="ARBA" id="ARBA00061644"/>
    </source>
</evidence>
<keyword evidence="3" id="KW-1003">Cell membrane</keyword>
<dbReference type="GO" id="GO:0140359">
    <property type="term" value="F:ABC-type transporter activity"/>
    <property type="evidence" value="ECO:0007669"/>
    <property type="project" value="InterPro"/>
</dbReference>
<dbReference type="SUPFAM" id="SSF52540">
    <property type="entry name" value="P-loop containing nucleoside triphosphate hydrolases"/>
    <property type="match status" value="1"/>
</dbReference>
<dbReference type="GO" id="GO:0016887">
    <property type="term" value="F:ATP hydrolysis activity"/>
    <property type="evidence" value="ECO:0007669"/>
    <property type="project" value="InterPro"/>
</dbReference>
<accession>A0A4U6QIQ0</accession>
<name>A0A4U6QIQ0_9ACTN</name>
<evidence type="ECO:0000256" key="7">
    <source>
        <dbReference type="ARBA" id="ARBA00022989"/>
    </source>
</evidence>
<gene>
    <name evidence="14" type="ORF">FDO65_00550</name>
</gene>
<feature type="transmembrane region" description="Helical" evidence="11">
    <location>
        <begin position="576"/>
        <end position="601"/>
    </location>
</feature>
<dbReference type="InterPro" id="IPR003439">
    <property type="entry name" value="ABC_transporter-like_ATP-bd"/>
</dbReference>
<evidence type="ECO:0000256" key="11">
    <source>
        <dbReference type="SAM" id="Phobius"/>
    </source>
</evidence>
<dbReference type="Proteomes" id="UP000306985">
    <property type="component" value="Unassembled WGS sequence"/>
</dbReference>
<keyword evidence="8 11" id="KW-0472">Membrane</keyword>
<feature type="transmembrane region" description="Helical" evidence="11">
    <location>
        <begin position="431"/>
        <end position="453"/>
    </location>
</feature>
<dbReference type="PROSITE" id="PS50929">
    <property type="entry name" value="ABC_TM1F"/>
    <property type="match status" value="1"/>
</dbReference>
<dbReference type="InterPro" id="IPR011527">
    <property type="entry name" value="ABC1_TM_dom"/>
</dbReference>
<organism evidence="14 15">
    <name type="scientific">Nakamurella flava</name>
    <dbReference type="NCBI Taxonomy" id="2576308"/>
    <lineage>
        <taxon>Bacteria</taxon>
        <taxon>Bacillati</taxon>
        <taxon>Actinomycetota</taxon>
        <taxon>Actinomycetes</taxon>
        <taxon>Nakamurellales</taxon>
        <taxon>Nakamurellaceae</taxon>
        <taxon>Nakamurella</taxon>
    </lineage>
</organism>
<reference evidence="14 15" key="1">
    <citation type="submission" date="2019-05" db="EMBL/GenBank/DDBJ databases">
        <title>Nakamurella sp. N5BH11, whole genome shotgun sequence.</title>
        <authorList>
            <person name="Tuo L."/>
        </authorList>
    </citation>
    <scope>NUCLEOTIDE SEQUENCE [LARGE SCALE GENOMIC DNA]</scope>
    <source>
        <strain evidence="14 15">N5BH11</strain>
    </source>
</reference>
<feature type="domain" description="ABC transmembrane type-1" evidence="13">
    <location>
        <begin position="322"/>
        <end position="602"/>
    </location>
</feature>
<feature type="transmembrane region" description="Helical" evidence="11">
    <location>
        <begin position="542"/>
        <end position="570"/>
    </location>
</feature>
<dbReference type="EMBL" id="SZZH01000001">
    <property type="protein sequence ID" value="TKV60260.1"/>
    <property type="molecule type" value="Genomic_DNA"/>
</dbReference>
<dbReference type="Pfam" id="PF00005">
    <property type="entry name" value="ABC_tran"/>
    <property type="match status" value="1"/>
</dbReference>
<dbReference type="PROSITE" id="PS00211">
    <property type="entry name" value="ABC_TRANSPORTER_1"/>
    <property type="match status" value="1"/>
</dbReference>
<dbReference type="InterPro" id="IPR039421">
    <property type="entry name" value="Type_1_exporter"/>
</dbReference>